<dbReference type="PANTHER" id="PTHR30345">
    <property type="entry name" value="RIBOSE-5-PHOSPHATE ISOMERASE B"/>
    <property type="match status" value="1"/>
</dbReference>
<gene>
    <name evidence="2" type="ORF">LNO68_03415</name>
</gene>
<comment type="caution">
    <text evidence="2">The sequence shown here is derived from an EMBL/GenBank/DDBJ whole genome shotgun (WGS) entry which is preliminary data.</text>
</comment>
<evidence type="ECO:0000313" key="3">
    <source>
        <dbReference type="Proteomes" id="UP001220940"/>
    </source>
</evidence>
<evidence type="ECO:0000313" key="2">
    <source>
        <dbReference type="EMBL" id="MDC4182215.1"/>
    </source>
</evidence>
<proteinExistence type="inferred from homology"/>
<dbReference type="Gene3D" id="3.40.1400.10">
    <property type="entry name" value="Sugar-phosphate isomerase, RpiB/LacA/LacB"/>
    <property type="match status" value="1"/>
</dbReference>
<keyword evidence="3" id="KW-1185">Reference proteome</keyword>
<dbReference type="PANTHER" id="PTHR30345:SF0">
    <property type="entry name" value="DNA DAMAGE-REPAIR_TOLERATION PROTEIN DRT102"/>
    <property type="match status" value="1"/>
</dbReference>
<dbReference type="Pfam" id="PF02502">
    <property type="entry name" value="LacAB_rpiB"/>
    <property type="match status" value="1"/>
</dbReference>
<keyword evidence="2" id="KW-0413">Isomerase</keyword>
<dbReference type="InterPro" id="IPR036569">
    <property type="entry name" value="RpiB_LacA_LacB_sf"/>
</dbReference>
<dbReference type="PIRSF" id="PIRSF005384">
    <property type="entry name" value="RpiB_LacA_B"/>
    <property type="match status" value="1"/>
</dbReference>
<comment type="similarity">
    <text evidence="1">Belongs to the LacAB/RpiB family.</text>
</comment>
<sequence>MSKRKIVLVADHTGVFLKQELISMLKSEYRDEFEVIDLGSDDEKAPDDYPDFAFLLEDYFKDENTTNLGVAICGTGVGICIAANKIKNVRAGLVYEPKYAELAIQHDKCNVLVLGARTTTIDSSKEILRRFLAAEFEGGRHQRRVDKISAYEKK</sequence>
<accession>A0ABT5GB50</accession>
<dbReference type="Proteomes" id="UP001220940">
    <property type="component" value="Unassembled WGS sequence"/>
</dbReference>
<dbReference type="NCBIfam" id="TIGR00689">
    <property type="entry name" value="rpiB_lacA_lacB"/>
    <property type="match status" value="1"/>
</dbReference>
<organism evidence="2 3">
    <name type="scientific">Mycoplasma bradburyae</name>
    <dbReference type="NCBI Taxonomy" id="2963128"/>
    <lineage>
        <taxon>Bacteria</taxon>
        <taxon>Bacillati</taxon>
        <taxon>Mycoplasmatota</taxon>
        <taxon>Mollicutes</taxon>
        <taxon>Mycoplasmataceae</taxon>
        <taxon>Mycoplasma</taxon>
    </lineage>
</organism>
<dbReference type="InterPro" id="IPR003500">
    <property type="entry name" value="RpiB_LacA_LacB"/>
</dbReference>
<reference evidence="2" key="1">
    <citation type="submission" date="2021-11" db="EMBL/GenBank/DDBJ databases">
        <title>Description of Mycoplasma bradburyaesp. nov.from sea birds: a tribute to a great mycoplasmologist.</title>
        <authorList>
            <person name="Ramirez A.S."/>
            <person name="Poveda C."/>
            <person name="Suarez-Perez A."/>
            <person name="Rosales R.S."/>
            <person name="Dijkman R."/>
            <person name="Feberwee A."/>
            <person name="Spergser J."/>
            <person name="Szostak M.P."/>
            <person name="Ressel L."/>
            <person name="Calabuig P."/>
            <person name="Catania S."/>
            <person name="Gobbo F."/>
            <person name="Timofte D."/>
            <person name="Poveda J.B."/>
        </authorList>
    </citation>
    <scope>NUCLEOTIDE SEQUENCE [LARGE SCALE GENOMIC DNA]</scope>
    <source>
        <strain evidence="2">T158</strain>
    </source>
</reference>
<protein>
    <submittedName>
        <fullName evidence="2">RpiB/LacA/LacB family sugar-phosphate isomerase</fullName>
    </submittedName>
</protein>
<dbReference type="RefSeq" id="WP_255034566.1">
    <property type="nucleotide sequence ID" value="NZ_CP101414.1"/>
</dbReference>
<dbReference type="NCBIfam" id="NF004051">
    <property type="entry name" value="PRK05571.1"/>
    <property type="match status" value="1"/>
</dbReference>
<evidence type="ECO:0000256" key="1">
    <source>
        <dbReference type="ARBA" id="ARBA00008754"/>
    </source>
</evidence>
<dbReference type="EMBL" id="JAJHZM010000014">
    <property type="protein sequence ID" value="MDC4182215.1"/>
    <property type="molecule type" value="Genomic_DNA"/>
</dbReference>
<dbReference type="SUPFAM" id="SSF89623">
    <property type="entry name" value="Ribose/Galactose isomerase RpiB/AlsB"/>
    <property type="match status" value="1"/>
</dbReference>
<name>A0ABT5GB50_9MOLU</name>
<dbReference type="GO" id="GO:0016853">
    <property type="term" value="F:isomerase activity"/>
    <property type="evidence" value="ECO:0007669"/>
    <property type="project" value="UniProtKB-KW"/>
</dbReference>